<keyword evidence="1" id="KW-0539">Nucleus</keyword>
<evidence type="ECO:0000259" key="2">
    <source>
        <dbReference type="PROSITE" id="PS51031"/>
    </source>
</evidence>
<protein>
    <recommendedName>
        <fullName evidence="2">BESS domain-containing protein</fullName>
    </recommendedName>
</protein>
<evidence type="ECO:0000256" key="1">
    <source>
        <dbReference type="PROSITE-ProRule" id="PRU00371"/>
    </source>
</evidence>
<evidence type="ECO:0000313" key="4">
    <source>
        <dbReference type="Proteomes" id="UP001153636"/>
    </source>
</evidence>
<dbReference type="InterPro" id="IPR004210">
    <property type="entry name" value="BESS_motif"/>
</dbReference>
<dbReference type="GO" id="GO:0003677">
    <property type="term" value="F:DNA binding"/>
    <property type="evidence" value="ECO:0007669"/>
    <property type="project" value="InterPro"/>
</dbReference>
<dbReference type="AlphaFoldDB" id="A0A9P0CU93"/>
<dbReference type="GO" id="GO:0005634">
    <property type="term" value="C:nucleus"/>
    <property type="evidence" value="ECO:0007669"/>
    <property type="project" value="UniProtKB-SubCell"/>
</dbReference>
<dbReference type="PROSITE" id="PS51031">
    <property type="entry name" value="BESS"/>
    <property type="match status" value="1"/>
</dbReference>
<name>A0A9P0CU93_9CUCU</name>
<organism evidence="3 4">
    <name type="scientific">Psylliodes chrysocephalus</name>
    <dbReference type="NCBI Taxonomy" id="3402493"/>
    <lineage>
        <taxon>Eukaryota</taxon>
        <taxon>Metazoa</taxon>
        <taxon>Ecdysozoa</taxon>
        <taxon>Arthropoda</taxon>
        <taxon>Hexapoda</taxon>
        <taxon>Insecta</taxon>
        <taxon>Pterygota</taxon>
        <taxon>Neoptera</taxon>
        <taxon>Endopterygota</taxon>
        <taxon>Coleoptera</taxon>
        <taxon>Polyphaga</taxon>
        <taxon>Cucujiformia</taxon>
        <taxon>Chrysomeloidea</taxon>
        <taxon>Chrysomelidae</taxon>
        <taxon>Galerucinae</taxon>
        <taxon>Alticini</taxon>
        <taxon>Psylliodes</taxon>
    </lineage>
</organism>
<dbReference type="Proteomes" id="UP001153636">
    <property type="component" value="Chromosome 2"/>
</dbReference>
<gene>
    <name evidence="3" type="ORF">PSYICH_LOCUS7440</name>
</gene>
<accession>A0A9P0CU93</accession>
<dbReference type="Pfam" id="PF02944">
    <property type="entry name" value="BESS"/>
    <property type="match status" value="1"/>
</dbReference>
<keyword evidence="4" id="KW-1185">Reference proteome</keyword>
<feature type="domain" description="BESS" evidence="2">
    <location>
        <begin position="18"/>
        <end position="57"/>
    </location>
</feature>
<comment type="subcellular location">
    <subcellularLocation>
        <location evidence="1">Nucleus</location>
    </subcellularLocation>
</comment>
<proteinExistence type="predicted"/>
<dbReference type="EMBL" id="OV651814">
    <property type="protein sequence ID" value="CAH1106643.1"/>
    <property type="molecule type" value="Genomic_DNA"/>
</dbReference>
<evidence type="ECO:0000313" key="3">
    <source>
        <dbReference type="EMBL" id="CAH1106643.1"/>
    </source>
</evidence>
<dbReference type="OrthoDB" id="8038273at2759"/>
<reference evidence="3" key="1">
    <citation type="submission" date="2022-01" db="EMBL/GenBank/DDBJ databases">
        <authorList>
            <person name="King R."/>
        </authorList>
    </citation>
    <scope>NUCLEOTIDE SEQUENCE</scope>
</reference>
<sequence>MDSQIKQPSPVIQNQPKETDDLAFFRSLQTSLDTLTPNEKLNFRIDVMQLLTRYTNRKPNQDTPNFPNFTPAYQQAQQYPVMANFSYISFNTPMPAQTSYSTVSPGPSCTPYSAVPPGSSHTSCLTVSPELTFSPFNSSRSTLSYSNAIENVAIPKNSQIESEASIMSEAESILSLI</sequence>